<organism evidence="2 3">
    <name type="scientific">Helicocarpus griseus UAMH5409</name>
    <dbReference type="NCBI Taxonomy" id="1447875"/>
    <lineage>
        <taxon>Eukaryota</taxon>
        <taxon>Fungi</taxon>
        <taxon>Dikarya</taxon>
        <taxon>Ascomycota</taxon>
        <taxon>Pezizomycotina</taxon>
        <taxon>Eurotiomycetes</taxon>
        <taxon>Eurotiomycetidae</taxon>
        <taxon>Onygenales</taxon>
        <taxon>Ajellomycetaceae</taxon>
        <taxon>Helicocarpus</taxon>
    </lineage>
</organism>
<feature type="compositionally biased region" description="Basic and acidic residues" evidence="1">
    <location>
        <begin position="42"/>
        <end position="58"/>
    </location>
</feature>
<feature type="compositionally biased region" description="Polar residues" evidence="1">
    <location>
        <begin position="360"/>
        <end position="378"/>
    </location>
</feature>
<name>A0A2B7X934_9EURO</name>
<proteinExistence type="predicted"/>
<dbReference type="Proteomes" id="UP000223968">
    <property type="component" value="Unassembled WGS sequence"/>
</dbReference>
<feature type="compositionally biased region" description="Basic and acidic residues" evidence="1">
    <location>
        <begin position="341"/>
        <end position="354"/>
    </location>
</feature>
<feature type="compositionally biased region" description="Low complexity" evidence="1">
    <location>
        <begin position="496"/>
        <end position="511"/>
    </location>
</feature>
<feature type="region of interest" description="Disordered" evidence="1">
    <location>
        <begin position="339"/>
        <end position="539"/>
    </location>
</feature>
<reference evidence="2 3" key="1">
    <citation type="submission" date="2017-10" db="EMBL/GenBank/DDBJ databases">
        <title>Comparative genomics in systemic dimorphic fungi from Ajellomycetaceae.</title>
        <authorList>
            <person name="Munoz J.F."/>
            <person name="Mcewen J.G."/>
            <person name="Clay O.K."/>
            <person name="Cuomo C.A."/>
        </authorList>
    </citation>
    <scope>NUCLEOTIDE SEQUENCE [LARGE SCALE GENOMIC DNA]</scope>
    <source>
        <strain evidence="2 3">UAMH5409</strain>
    </source>
</reference>
<feature type="compositionally biased region" description="Basic and acidic residues" evidence="1">
    <location>
        <begin position="222"/>
        <end position="232"/>
    </location>
</feature>
<dbReference type="AlphaFoldDB" id="A0A2B7X934"/>
<evidence type="ECO:0000313" key="2">
    <source>
        <dbReference type="EMBL" id="PGH05475.1"/>
    </source>
</evidence>
<feature type="compositionally biased region" description="Basic residues" evidence="1">
    <location>
        <begin position="427"/>
        <end position="438"/>
    </location>
</feature>
<feature type="compositionally biased region" description="Polar residues" evidence="1">
    <location>
        <begin position="484"/>
        <end position="495"/>
    </location>
</feature>
<protein>
    <submittedName>
        <fullName evidence="2">Uncharacterized protein</fullName>
    </submittedName>
</protein>
<gene>
    <name evidence="2" type="ORF">AJ79_06782</name>
</gene>
<keyword evidence="3" id="KW-1185">Reference proteome</keyword>
<feature type="region of interest" description="Disordered" evidence="1">
    <location>
        <begin position="27"/>
        <end position="67"/>
    </location>
</feature>
<accession>A0A2B7X934</accession>
<dbReference type="EMBL" id="PDNB01000125">
    <property type="protein sequence ID" value="PGH05475.1"/>
    <property type="molecule type" value="Genomic_DNA"/>
</dbReference>
<dbReference type="OrthoDB" id="5401786at2759"/>
<comment type="caution">
    <text evidence="2">The sequence shown here is derived from an EMBL/GenBank/DDBJ whole genome shotgun (WGS) entry which is preliminary data.</text>
</comment>
<sequence>MEGTLRGDGLARSALQPLPAVLQIKSIPQLNPLRRPSPPDSAQRERDVRQDRLQKEHQASWPHDQFAAQTSEELDRMIKGIVQVPDGASFHEEAHNNVKKLWVEQGIWNDNWGRFMEGRWKHEEPLVNGDWESETDEEAKAEEKAEPDPPPAASTEPDPGPARISGDSESDARNATQQRDRYYLFGSLGREPPAVPRNQNTDGPDSLFGSIPIYLPPPQPPRKQESPRQIERRQRRAERRAKLEREREASRPFHQFVFQVSKERERIQRETGNDGELTTIAARDADINTRAYDNVKNIWIRRMIWNNKWGILPGMTWKHEESIEWLSADLPPVEANQLQTEDDRNGAGEAHSDGPKLPSHSETNFRELSNIDNASHPGQLSLDAPRSTNGSTERLPEPTTPQRRWGRGVPDTSAPGPAHPPKVSKPPAKKRGRPRRLRNLLEGESATTSSSFLPEPTADDSSKALTTPPRRSKRLRTAVEPSASDDTTGMAPTNLPNAAARSRPRRTATNSTKPVSSAKPQGIVKKQSSRTTSKLEKRN</sequence>
<feature type="region of interest" description="Disordered" evidence="1">
    <location>
        <begin position="126"/>
        <end position="248"/>
    </location>
</feature>
<evidence type="ECO:0000256" key="1">
    <source>
        <dbReference type="SAM" id="MobiDB-lite"/>
    </source>
</evidence>
<feature type="compositionally biased region" description="Acidic residues" evidence="1">
    <location>
        <begin position="131"/>
        <end position="140"/>
    </location>
</feature>
<dbReference type="STRING" id="1447875.A0A2B7X934"/>
<evidence type="ECO:0000313" key="3">
    <source>
        <dbReference type="Proteomes" id="UP000223968"/>
    </source>
</evidence>